<dbReference type="Gene3D" id="2.40.30.10">
    <property type="entry name" value="Translation factors"/>
    <property type="match status" value="1"/>
</dbReference>
<dbReference type="Pfam" id="PF22780">
    <property type="entry name" value="HI0933_like_1st"/>
    <property type="match status" value="1"/>
</dbReference>
<evidence type="ECO:0000256" key="1">
    <source>
        <dbReference type="ARBA" id="ARBA00001974"/>
    </source>
</evidence>
<name>A0A1M7LB73_9FIRM</name>
<dbReference type="SUPFAM" id="SSF51905">
    <property type="entry name" value="FAD/NAD(P)-binding domain"/>
    <property type="match status" value="1"/>
</dbReference>
<dbReference type="InterPro" id="IPR036188">
    <property type="entry name" value="FAD/NAD-bd_sf"/>
</dbReference>
<dbReference type="OrthoDB" id="9773233at2"/>
<dbReference type="InterPro" id="IPR023166">
    <property type="entry name" value="BaiN-like_dom_sf"/>
</dbReference>
<dbReference type="STRING" id="447595.SAMN05660826_01839"/>
<dbReference type="PANTHER" id="PTHR42887">
    <property type="entry name" value="OS12G0638800 PROTEIN"/>
    <property type="match status" value="1"/>
</dbReference>
<dbReference type="InterPro" id="IPR004792">
    <property type="entry name" value="BaiN-like"/>
</dbReference>
<reference evidence="7" key="1">
    <citation type="submission" date="2016-11" db="EMBL/GenBank/DDBJ databases">
        <authorList>
            <person name="Varghese N."/>
            <person name="Submissions S."/>
        </authorList>
    </citation>
    <scope>NUCLEOTIDE SEQUENCE [LARGE SCALE GENOMIC DNA]</scope>
    <source>
        <strain evidence="7">DSM 18802</strain>
    </source>
</reference>
<protein>
    <recommendedName>
        <fullName evidence="8">Aminoacetone oxidase family FAD-binding enzyme</fullName>
    </recommendedName>
</protein>
<dbReference type="PRINTS" id="PR00411">
    <property type="entry name" value="PNDRDTASEI"/>
</dbReference>
<dbReference type="InterPro" id="IPR055178">
    <property type="entry name" value="RsdA/BaiN/AoA(So)-like_dom"/>
</dbReference>
<organism evidence="6 7">
    <name type="scientific">Caldanaerovirga acetigignens</name>
    <dbReference type="NCBI Taxonomy" id="447595"/>
    <lineage>
        <taxon>Bacteria</taxon>
        <taxon>Bacillati</taxon>
        <taxon>Bacillota</taxon>
        <taxon>Clostridia</taxon>
        <taxon>Thermosediminibacterales</taxon>
        <taxon>Thermosediminibacteraceae</taxon>
        <taxon>Caldanaerovirga</taxon>
    </lineage>
</organism>
<feature type="domain" description="RsdA/BaiN/AoA(So)-like Rossmann fold-like" evidence="4">
    <location>
        <begin position="4"/>
        <end position="406"/>
    </location>
</feature>
<dbReference type="EMBL" id="FRCR01000011">
    <property type="protein sequence ID" value="SHM74674.1"/>
    <property type="molecule type" value="Genomic_DNA"/>
</dbReference>
<comment type="cofactor">
    <cofactor evidence="1">
        <name>FAD</name>
        <dbReference type="ChEBI" id="CHEBI:57692"/>
    </cofactor>
</comment>
<evidence type="ECO:0000256" key="3">
    <source>
        <dbReference type="ARBA" id="ARBA00022827"/>
    </source>
</evidence>
<feature type="domain" description="RsdA/BaiN/AoA(So)-like insert" evidence="5">
    <location>
        <begin position="193"/>
        <end position="347"/>
    </location>
</feature>
<dbReference type="Gene3D" id="3.50.50.60">
    <property type="entry name" value="FAD/NAD(P)-binding domain"/>
    <property type="match status" value="1"/>
</dbReference>
<dbReference type="InterPro" id="IPR057661">
    <property type="entry name" value="RsdA/BaiN/AoA(So)_Rossmann"/>
</dbReference>
<dbReference type="AlphaFoldDB" id="A0A1M7LB73"/>
<dbReference type="Pfam" id="PF03486">
    <property type="entry name" value="HI0933_like"/>
    <property type="match status" value="1"/>
</dbReference>
<keyword evidence="7" id="KW-1185">Reference proteome</keyword>
<dbReference type="Proteomes" id="UP000184375">
    <property type="component" value="Unassembled WGS sequence"/>
</dbReference>
<dbReference type="NCBIfam" id="TIGR00275">
    <property type="entry name" value="aminoacetone oxidase family FAD-binding enzyme"/>
    <property type="match status" value="1"/>
</dbReference>
<accession>A0A1M7LB73</accession>
<evidence type="ECO:0000259" key="5">
    <source>
        <dbReference type="Pfam" id="PF22780"/>
    </source>
</evidence>
<evidence type="ECO:0000313" key="7">
    <source>
        <dbReference type="Proteomes" id="UP000184375"/>
    </source>
</evidence>
<dbReference type="Gene3D" id="1.10.8.260">
    <property type="entry name" value="HI0933 insert domain-like"/>
    <property type="match status" value="1"/>
</dbReference>
<dbReference type="RefSeq" id="WP_073257756.1">
    <property type="nucleotide sequence ID" value="NZ_FRCR01000011.1"/>
</dbReference>
<evidence type="ECO:0008006" key="8">
    <source>
        <dbReference type="Google" id="ProtNLM"/>
    </source>
</evidence>
<dbReference type="PANTHER" id="PTHR42887:SF2">
    <property type="entry name" value="OS12G0638800 PROTEIN"/>
    <property type="match status" value="1"/>
</dbReference>
<evidence type="ECO:0000259" key="4">
    <source>
        <dbReference type="Pfam" id="PF03486"/>
    </source>
</evidence>
<proteinExistence type="predicted"/>
<keyword evidence="3" id="KW-0274">FAD</keyword>
<dbReference type="PRINTS" id="PR00368">
    <property type="entry name" value="FADPNR"/>
</dbReference>
<gene>
    <name evidence="6" type="ORF">SAMN05660826_01839</name>
</gene>
<evidence type="ECO:0000256" key="2">
    <source>
        <dbReference type="ARBA" id="ARBA00022630"/>
    </source>
</evidence>
<evidence type="ECO:0000313" key="6">
    <source>
        <dbReference type="EMBL" id="SHM74674.1"/>
    </source>
</evidence>
<sequence>MTNSVAIVGGGAAGLMAAYSAAVHGAEVTLFERNSILGMKILISGKGRCNLTNIKELHEFIQNIPGNGKFLYGALSRFSNRDLIAFFNKMGVETKVERGGRVFPKSDRAKDVVKALESALIKVGVEIRYKSRVKEVVAEGKTLKGLIFYDKEEFFPCDKVIVATGGKSYPSTGSTGDGYEIAKKLGHTIVQPRPSLVPLITKEEWVKDLQGLTLKNVEVTAYNMERKLASQFGEMLFTHYGVSGPIILTISRSVVEHIEEGVTLSLNLKPALNGEMLERRLKRDFEKYSRKKLKNALADLLPKRLIPIFIDICGLESEKSVNQLTREERNKIIENLTDLKLTVIGCMEDEAIVTSGGVSVKEIDSRTMESKIIKGLYFAGEVIDVDGLTGGYNLQAAFSTGYLAGKSAALS</sequence>
<dbReference type="SUPFAM" id="SSF160996">
    <property type="entry name" value="HI0933 insert domain-like"/>
    <property type="match status" value="1"/>
</dbReference>
<keyword evidence="2" id="KW-0285">Flavoprotein</keyword>